<accession>A0A4Y9Y6D9</accession>
<comment type="caution">
    <text evidence="2">The sequence shown here is derived from an EMBL/GenBank/DDBJ whole genome shotgun (WGS) entry which is preliminary data.</text>
</comment>
<sequence length="192" mass="21509">MPAERKQTRRISKTTRTNTPKKQRTDPDRIPLFPLPSLSIATTGEPVTAVRVLPHAEIGNSRGLTWTLDERPAAQLQKGSLITMSAGSEVTGIGRLSAVMDLRRHWVTFAVAGGNLPCDIRVPIPWAILEGLESFTHQHHYFDLKNDPPPHASFHDIPAFQDTNYNPYEFDLEEKDITSYMRRIADITGADP</sequence>
<reference evidence="2 3" key="1">
    <citation type="submission" date="2019-01" db="EMBL/GenBank/DDBJ databases">
        <title>Genome sequencing of the rare red list fungi Fomitopsis rosea.</title>
        <authorList>
            <person name="Buettner E."/>
            <person name="Kellner H."/>
        </authorList>
    </citation>
    <scope>NUCLEOTIDE SEQUENCE [LARGE SCALE GENOMIC DNA]</scope>
    <source>
        <strain evidence="2 3">DSM 105464</strain>
    </source>
</reference>
<dbReference type="Proteomes" id="UP000298390">
    <property type="component" value="Unassembled WGS sequence"/>
</dbReference>
<protein>
    <submittedName>
        <fullName evidence="2">Uncharacterized protein</fullName>
    </submittedName>
</protein>
<evidence type="ECO:0000313" key="3">
    <source>
        <dbReference type="Proteomes" id="UP000298390"/>
    </source>
</evidence>
<evidence type="ECO:0000256" key="1">
    <source>
        <dbReference type="SAM" id="MobiDB-lite"/>
    </source>
</evidence>
<organism evidence="2 3">
    <name type="scientific">Rhodofomes roseus</name>
    <dbReference type="NCBI Taxonomy" id="34475"/>
    <lineage>
        <taxon>Eukaryota</taxon>
        <taxon>Fungi</taxon>
        <taxon>Dikarya</taxon>
        <taxon>Basidiomycota</taxon>
        <taxon>Agaricomycotina</taxon>
        <taxon>Agaricomycetes</taxon>
        <taxon>Polyporales</taxon>
        <taxon>Rhodofomes</taxon>
    </lineage>
</organism>
<gene>
    <name evidence="2" type="ORF">EVJ58_g6918</name>
</gene>
<name>A0A4Y9Y6D9_9APHY</name>
<dbReference type="AlphaFoldDB" id="A0A4Y9Y6D9"/>
<dbReference type="EMBL" id="SEKV01000415">
    <property type="protein sequence ID" value="TFY57610.1"/>
    <property type="molecule type" value="Genomic_DNA"/>
</dbReference>
<evidence type="ECO:0000313" key="2">
    <source>
        <dbReference type="EMBL" id="TFY57610.1"/>
    </source>
</evidence>
<proteinExistence type="predicted"/>
<feature type="region of interest" description="Disordered" evidence="1">
    <location>
        <begin position="1"/>
        <end position="30"/>
    </location>
</feature>